<dbReference type="EMBL" id="JAAAHW010001865">
    <property type="protein sequence ID" value="KAF9993359.1"/>
    <property type="molecule type" value="Genomic_DNA"/>
</dbReference>
<evidence type="ECO:0000313" key="2">
    <source>
        <dbReference type="Proteomes" id="UP000749646"/>
    </source>
</evidence>
<gene>
    <name evidence="1" type="ORF">BGZ65_011124</name>
</gene>
<dbReference type="Proteomes" id="UP000749646">
    <property type="component" value="Unassembled WGS sequence"/>
</dbReference>
<organism evidence="1 2">
    <name type="scientific">Modicella reniformis</name>
    <dbReference type="NCBI Taxonomy" id="1440133"/>
    <lineage>
        <taxon>Eukaryota</taxon>
        <taxon>Fungi</taxon>
        <taxon>Fungi incertae sedis</taxon>
        <taxon>Mucoromycota</taxon>
        <taxon>Mortierellomycotina</taxon>
        <taxon>Mortierellomycetes</taxon>
        <taxon>Mortierellales</taxon>
        <taxon>Mortierellaceae</taxon>
        <taxon>Modicella</taxon>
    </lineage>
</organism>
<sequence>MPQAVSQSAFLAQVITLLFLLLRISPGYFVRAQILEPTLVTLSSSAFVDGKALYISGGEVSPQGLYPSQTFKIDLSVSWNVNRPVFTALKLAPPQIYSPGAMSADGTKWYLQAEEKGFLYDVLTDSWTHLFSFPGLRPFGRVGATDPSTGLIYVPHGYLNADTTVSMLVLNVTSGKFSTNESGVTILSQTTEYAAAWSQHLGGMLYVASSGMYTYIPGSGWKNYLNPKDMIAHTKSCLVAAYGGSKMVLF</sequence>
<dbReference type="AlphaFoldDB" id="A0A9P6SRF4"/>
<dbReference type="OrthoDB" id="432528at2759"/>
<dbReference type="InterPro" id="IPR011043">
    <property type="entry name" value="Gal_Oxase/kelch_b-propeller"/>
</dbReference>
<accession>A0A9P6SRF4</accession>
<keyword evidence="2" id="KW-1185">Reference proteome</keyword>
<name>A0A9P6SRF4_9FUNG</name>
<protein>
    <submittedName>
        <fullName evidence="1">Uncharacterized protein</fullName>
    </submittedName>
</protein>
<evidence type="ECO:0000313" key="1">
    <source>
        <dbReference type="EMBL" id="KAF9993359.1"/>
    </source>
</evidence>
<dbReference type="SUPFAM" id="SSF50965">
    <property type="entry name" value="Galactose oxidase, central domain"/>
    <property type="match status" value="1"/>
</dbReference>
<comment type="caution">
    <text evidence="1">The sequence shown here is derived from an EMBL/GenBank/DDBJ whole genome shotgun (WGS) entry which is preliminary data.</text>
</comment>
<proteinExistence type="predicted"/>
<reference evidence="1" key="1">
    <citation type="journal article" date="2020" name="Fungal Divers.">
        <title>Resolving the Mortierellaceae phylogeny through synthesis of multi-gene phylogenetics and phylogenomics.</title>
        <authorList>
            <person name="Vandepol N."/>
            <person name="Liber J."/>
            <person name="Desiro A."/>
            <person name="Na H."/>
            <person name="Kennedy M."/>
            <person name="Barry K."/>
            <person name="Grigoriev I.V."/>
            <person name="Miller A.N."/>
            <person name="O'Donnell K."/>
            <person name="Stajich J.E."/>
            <person name="Bonito G."/>
        </authorList>
    </citation>
    <scope>NUCLEOTIDE SEQUENCE</scope>
    <source>
        <strain evidence="1">MES-2147</strain>
    </source>
</reference>
<feature type="non-terminal residue" evidence="1">
    <location>
        <position position="250"/>
    </location>
</feature>